<comment type="caution">
    <text evidence="2">The sequence shown here is derived from an EMBL/GenBank/DDBJ whole genome shotgun (WGS) entry which is preliminary data.</text>
</comment>
<dbReference type="RefSeq" id="WP_110986836.1">
    <property type="nucleotide sequence ID" value="NZ_CAWNWM010000009.1"/>
</dbReference>
<protein>
    <submittedName>
        <fullName evidence="2">Uncharacterized protein</fullName>
    </submittedName>
</protein>
<feature type="transmembrane region" description="Helical" evidence="1">
    <location>
        <begin position="124"/>
        <end position="144"/>
    </location>
</feature>
<proteinExistence type="predicted"/>
<dbReference type="AlphaFoldDB" id="A0A2W1JUR9"/>
<organism evidence="2 3">
    <name type="scientific">Acaryochloris thomasi RCC1774</name>
    <dbReference type="NCBI Taxonomy" id="1764569"/>
    <lineage>
        <taxon>Bacteria</taxon>
        <taxon>Bacillati</taxon>
        <taxon>Cyanobacteriota</taxon>
        <taxon>Cyanophyceae</taxon>
        <taxon>Acaryochloridales</taxon>
        <taxon>Acaryochloridaceae</taxon>
        <taxon>Acaryochloris</taxon>
        <taxon>Acaryochloris thomasi</taxon>
    </lineage>
</organism>
<evidence type="ECO:0000313" key="3">
    <source>
        <dbReference type="Proteomes" id="UP000248857"/>
    </source>
</evidence>
<reference evidence="2 3" key="1">
    <citation type="journal article" date="2018" name="Sci. Rep.">
        <title>A novel species of the marine cyanobacterium Acaryochloris with a unique pigment content and lifestyle.</title>
        <authorList>
            <person name="Partensky F."/>
            <person name="Six C."/>
            <person name="Ratin M."/>
            <person name="Garczarek L."/>
            <person name="Vaulot D."/>
            <person name="Probert I."/>
            <person name="Calteau A."/>
            <person name="Gourvil P."/>
            <person name="Marie D."/>
            <person name="Grebert T."/>
            <person name="Bouchier C."/>
            <person name="Le Panse S."/>
            <person name="Gachenot M."/>
            <person name="Rodriguez F."/>
            <person name="Garrido J.L."/>
        </authorList>
    </citation>
    <scope>NUCLEOTIDE SEQUENCE [LARGE SCALE GENOMIC DNA]</scope>
    <source>
        <strain evidence="2 3">RCC1774</strain>
    </source>
</reference>
<keyword evidence="1" id="KW-0812">Transmembrane</keyword>
<dbReference type="EMBL" id="PQWO01000009">
    <property type="protein sequence ID" value="PZD72551.1"/>
    <property type="molecule type" value="Genomic_DNA"/>
</dbReference>
<name>A0A2W1JUR9_9CYAN</name>
<feature type="transmembrane region" description="Helical" evidence="1">
    <location>
        <begin position="80"/>
        <end position="104"/>
    </location>
</feature>
<sequence length="162" mass="18823">MRLVPYHTFTLQTDSPQSLVFQRLQEQVEPVKLLRLLLRDHAPYQGVVSEESFKIHRIIHYRNSFLPVIRGRFEEQGDMTLVHVTMSFHPVVSLFLGVWLLFWYGFTVPIAIANLTTNLFPTGIGLVFLGMPLLFLMIAWFAFWGEANRSQRDLEKFLLASV</sequence>
<gene>
    <name evidence="2" type="ORF">C1752_03386</name>
</gene>
<keyword evidence="1" id="KW-0472">Membrane</keyword>
<dbReference type="Proteomes" id="UP000248857">
    <property type="component" value="Unassembled WGS sequence"/>
</dbReference>
<evidence type="ECO:0000256" key="1">
    <source>
        <dbReference type="SAM" id="Phobius"/>
    </source>
</evidence>
<evidence type="ECO:0000313" key="2">
    <source>
        <dbReference type="EMBL" id="PZD72551.1"/>
    </source>
</evidence>
<accession>A0A2W1JUR9</accession>
<keyword evidence="1" id="KW-1133">Transmembrane helix</keyword>
<keyword evidence="3" id="KW-1185">Reference proteome</keyword>
<dbReference type="OrthoDB" id="439428at2"/>